<sequence length="490" mass="53543">MARKPVAKAEPAPKSARAPARKGARRTTPSVETLSALPPDRLIGLVLGETERNPAFKKIVSAALAALQGPDAVAAIVDRRLGALEGARGFIDWQKRRAFTADLNATVSVILNELRPLDPGAALDRLVRFLNGAAGVLGRVDDSLGITEGVYERAGEAAIEIAGSLPEAEATRFAARLLALVSGDPDGPLGMLFLDLIPRLPESALPALDADLGEALSDLPAETGDWRSARARGRLLRARQDIADRRGDVDAFIALEEAVAGAAADNLAVAERLLAAGRTDEALERIRRPQQRNANVLSGEALITGRIDTEAPARARTVLTIRILDALGRAEEAQALRWERFCDTLDAEMLRDYLAKLPDFEDDEALRHAFDRAMAFPQPYRALTFLINWPDLDRAGRLVLDRAKTWEGERYEVLAPAAERLEQARPEAAALLYRRLIDDILQRGRTQAYAHAARYLMQLDAIDPASASYRDILRRDHGRKHGFWSLVGGR</sequence>
<gene>
    <name evidence="2" type="ORF">DK389_12080</name>
</gene>
<accession>A0A2U8WGY0</accession>
<evidence type="ECO:0000313" key="2">
    <source>
        <dbReference type="EMBL" id="AWN44522.1"/>
    </source>
</evidence>
<proteinExistence type="predicted"/>
<feature type="compositionally biased region" description="Low complexity" evidence="1">
    <location>
        <begin position="8"/>
        <end position="18"/>
    </location>
</feature>
<protein>
    <submittedName>
        <fullName evidence="2">Uncharacterized protein</fullName>
    </submittedName>
</protein>
<dbReference type="InterPro" id="IPR049245">
    <property type="entry name" value="DUF6880"/>
</dbReference>
<dbReference type="RefSeq" id="WP_109896325.1">
    <property type="nucleotide sequence ID" value="NZ_CP029550.1"/>
</dbReference>
<evidence type="ECO:0000313" key="3">
    <source>
        <dbReference type="Proteomes" id="UP000245926"/>
    </source>
</evidence>
<dbReference type="Proteomes" id="UP000245926">
    <property type="component" value="Chromosome"/>
</dbReference>
<dbReference type="AlphaFoldDB" id="A0A2U8WGY0"/>
<reference evidence="3" key="1">
    <citation type="submission" date="2018-05" db="EMBL/GenBank/DDBJ databases">
        <title>Complete Genome Sequence of Methylobacterium sp. 17SD2-17.</title>
        <authorList>
            <person name="Srinivasan S."/>
        </authorList>
    </citation>
    <scope>NUCLEOTIDE SEQUENCE [LARGE SCALE GENOMIC DNA]</scope>
    <source>
        <strain evidence="3">17SD2-17</strain>
    </source>
</reference>
<dbReference type="Pfam" id="PF21810">
    <property type="entry name" value="DUF6880"/>
    <property type="match status" value="1"/>
</dbReference>
<feature type="region of interest" description="Disordered" evidence="1">
    <location>
        <begin position="1"/>
        <end position="31"/>
    </location>
</feature>
<organism evidence="2 3">
    <name type="scientific">Methylobacterium durans</name>
    <dbReference type="NCBI Taxonomy" id="2202825"/>
    <lineage>
        <taxon>Bacteria</taxon>
        <taxon>Pseudomonadati</taxon>
        <taxon>Pseudomonadota</taxon>
        <taxon>Alphaproteobacteria</taxon>
        <taxon>Hyphomicrobiales</taxon>
        <taxon>Methylobacteriaceae</taxon>
        <taxon>Methylobacterium</taxon>
    </lineage>
</organism>
<dbReference type="OrthoDB" id="7183688at2"/>
<dbReference type="KEGG" id="mets:DK389_12080"/>
<dbReference type="EMBL" id="CP029550">
    <property type="protein sequence ID" value="AWN44522.1"/>
    <property type="molecule type" value="Genomic_DNA"/>
</dbReference>
<name>A0A2U8WGY0_9HYPH</name>
<keyword evidence="3" id="KW-1185">Reference proteome</keyword>
<evidence type="ECO:0000256" key="1">
    <source>
        <dbReference type="SAM" id="MobiDB-lite"/>
    </source>
</evidence>